<feature type="domain" description="Integrase catalytic" evidence="2">
    <location>
        <begin position="168"/>
        <end position="345"/>
    </location>
</feature>
<sequence length="412" mass="47188">MDHIPMQDPSARLSGGSMRARTKHPITRKTEQSGTVSSNRPLVTLSQEELARVEILVLLDKHLITWVEASSLLKVKKSQVYRLLQRYRLAGPNGLISKSRGVQSNRAFPSSVKTLVLALIRENYSDYGPTLIAEILPEKHGIKVSAETVRRWMISAGLWATDRATRRALHQPRRRMTNYGDLVQMDGSDHDWFEGRGPRCTAMVMVDDATGRLQTLRFFPRENRNAYFRTVKCYISEHGRPLRIQTDKHGAIWSKEKRTDFTVALDERLKIIHSIAHSPQSKGRVERMNRTLQDRLVKAFRREGISSIEAANEFVPGFMEAHNSRFGRNPRRSGDSHRPIHPDALESALALRKECRVTKDLTFSFQGHEYLIEGTNKDRSRIAPRVRVELQLDGTMVVFANGRRLTVHRKQQ</sequence>
<dbReference type="SUPFAM" id="SSF46689">
    <property type="entry name" value="Homeodomain-like"/>
    <property type="match status" value="1"/>
</dbReference>
<gene>
    <name evidence="3" type="ORF">GGR46_001521</name>
</gene>
<dbReference type="InterPro" id="IPR047797">
    <property type="entry name" value="ISNCY_transpos"/>
</dbReference>
<dbReference type="GO" id="GO:0003676">
    <property type="term" value="F:nucleic acid binding"/>
    <property type="evidence" value="ECO:0007669"/>
    <property type="project" value="InterPro"/>
</dbReference>
<dbReference type="NCBIfam" id="NF033594">
    <property type="entry name" value="transpos_ISNCY_2"/>
    <property type="match status" value="1"/>
</dbReference>
<evidence type="ECO:0000256" key="1">
    <source>
        <dbReference type="SAM" id="MobiDB-lite"/>
    </source>
</evidence>
<dbReference type="InterPro" id="IPR036397">
    <property type="entry name" value="RNaseH_sf"/>
</dbReference>
<comment type="caution">
    <text evidence="3">The sequence shown here is derived from an EMBL/GenBank/DDBJ whole genome shotgun (WGS) entry which is preliminary data.</text>
</comment>
<reference evidence="3 4" key="1">
    <citation type="submission" date="2020-08" db="EMBL/GenBank/DDBJ databases">
        <title>Genomic Encyclopedia of Type Strains, Phase IV (KMG-IV): sequencing the most valuable type-strain genomes for metagenomic binning, comparative biology and taxonomic classification.</title>
        <authorList>
            <person name="Goeker M."/>
        </authorList>
    </citation>
    <scope>NUCLEOTIDE SEQUENCE [LARGE SCALE GENOMIC DNA]</scope>
    <source>
        <strain evidence="3 4">DSM 101806</strain>
    </source>
</reference>
<dbReference type="InterPro" id="IPR012337">
    <property type="entry name" value="RNaseH-like_sf"/>
</dbReference>
<dbReference type="InterPro" id="IPR009057">
    <property type="entry name" value="Homeodomain-like_sf"/>
</dbReference>
<dbReference type="Proteomes" id="UP000557392">
    <property type="component" value="Unassembled WGS sequence"/>
</dbReference>
<dbReference type="RefSeq" id="WP_183996073.1">
    <property type="nucleotide sequence ID" value="NZ_JACIEH010000001.1"/>
</dbReference>
<protein>
    <submittedName>
        <fullName evidence="3">Transposase</fullName>
    </submittedName>
</protein>
<accession>A0A7W6NWA3</accession>
<dbReference type="Gene3D" id="3.30.420.10">
    <property type="entry name" value="Ribonuclease H-like superfamily/Ribonuclease H"/>
    <property type="match status" value="1"/>
</dbReference>
<dbReference type="PROSITE" id="PS50994">
    <property type="entry name" value="INTEGRASE"/>
    <property type="match status" value="1"/>
</dbReference>
<evidence type="ECO:0000313" key="4">
    <source>
        <dbReference type="Proteomes" id="UP000557392"/>
    </source>
</evidence>
<evidence type="ECO:0000313" key="3">
    <source>
        <dbReference type="EMBL" id="MBB4097988.1"/>
    </source>
</evidence>
<dbReference type="InterPro" id="IPR001584">
    <property type="entry name" value="Integrase_cat-core"/>
</dbReference>
<dbReference type="SUPFAM" id="SSF53098">
    <property type="entry name" value="Ribonuclease H-like"/>
    <property type="match status" value="1"/>
</dbReference>
<keyword evidence="4" id="KW-1185">Reference proteome</keyword>
<organism evidence="3 4">
    <name type="scientific">Sphingomonas kyeonggiensis</name>
    <dbReference type="NCBI Taxonomy" id="1268553"/>
    <lineage>
        <taxon>Bacteria</taxon>
        <taxon>Pseudomonadati</taxon>
        <taxon>Pseudomonadota</taxon>
        <taxon>Alphaproteobacteria</taxon>
        <taxon>Sphingomonadales</taxon>
        <taxon>Sphingomonadaceae</taxon>
        <taxon>Sphingomonas</taxon>
    </lineage>
</organism>
<evidence type="ECO:0000259" key="2">
    <source>
        <dbReference type="PROSITE" id="PS50994"/>
    </source>
</evidence>
<dbReference type="EMBL" id="JACIEH010000001">
    <property type="protein sequence ID" value="MBB4097988.1"/>
    <property type="molecule type" value="Genomic_DNA"/>
</dbReference>
<dbReference type="PANTHER" id="PTHR35004:SF7">
    <property type="entry name" value="INTEGRASE PROTEIN"/>
    <property type="match status" value="1"/>
</dbReference>
<feature type="region of interest" description="Disordered" evidence="1">
    <location>
        <begin position="1"/>
        <end position="38"/>
    </location>
</feature>
<dbReference type="Pfam" id="PF13565">
    <property type="entry name" value="HTH_32"/>
    <property type="match status" value="1"/>
</dbReference>
<name>A0A7W6NWA3_9SPHN</name>
<proteinExistence type="predicted"/>
<dbReference type="AlphaFoldDB" id="A0A7W6NWA3"/>
<dbReference type="PANTHER" id="PTHR35004">
    <property type="entry name" value="TRANSPOSASE RV3428C-RELATED"/>
    <property type="match status" value="1"/>
</dbReference>
<dbReference type="GO" id="GO:0015074">
    <property type="term" value="P:DNA integration"/>
    <property type="evidence" value="ECO:0007669"/>
    <property type="project" value="InterPro"/>
</dbReference>